<keyword evidence="7" id="KW-1185">Reference proteome</keyword>
<name>A0A518RK19_9SPHN</name>
<dbReference type="KEGG" id="ssua:FPZ54_18260"/>
<dbReference type="OrthoDB" id="9795011at2"/>
<keyword evidence="1" id="KW-0805">Transcription regulation</keyword>
<dbReference type="GO" id="GO:0000976">
    <property type="term" value="F:transcription cis-regulatory region binding"/>
    <property type="evidence" value="ECO:0007669"/>
    <property type="project" value="TreeGrafter"/>
</dbReference>
<organism evidence="6 7">
    <name type="scientific">Sphingomonas suaedae</name>
    <dbReference type="NCBI Taxonomy" id="2599297"/>
    <lineage>
        <taxon>Bacteria</taxon>
        <taxon>Pseudomonadati</taxon>
        <taxon>Pseudomonadota</taxon>
        <taxon>Alphaproteobacteria</taxon>
        <taxon>Sphingomonadales</taxon>
        <taxon>Sphingomonadaceae</taxon>
        <taxon>Sphingomonas</taxon>
    </lineage>
</organism>
<evidence type="ECO:0000256" key="3">
    <source>
        <dbReference type="ARBA" id="ARBA00023163"/>
    </source>
</evidence>
<evidence type="ECO:0000256" key="1">
    <source>
        <dbReference type="ARBA" id="ARBA00023015"/>
    </source>
</evidence>
<evidence type="ECO:0000313" key="6">
    <source>
        <dbReference type="EMBL" id="QDX27759.1"/>
    </source>
</evidence>
<dbReference type="PROSITE" id="PS50977">
    <property type="entry name" value="HTH_TETR_2"/>
    <property type="match status" value="1"/>
</dbReference>
<evidence type="ECO:0000256" key="4">
    <source>
        <dbReference type="PROSITE-ProRule" id="PRU00335"/>
    </source>
</evidence>
<dbReference type="SUPFAM" id="SSF46689">
    <property type="entry name" value="Homeodomain-like"/>
    <property type="match status" value="1"/>
</dbReference>
<evidence type="ECO:0000256" key="2">
    <source>
        <dbReference type="ARBA" id="ARBA00023125"/>
    </source>
</evidence>
<feature type="domain" description="HTH tetR-type" evidence="5">
    <location>
        <begin position="8"/>
        <end position="66"/>
    </location>
</feature>
<dbReference type="Proteomes" id="UP000318055">
    <property type="component" value="Chromosome"/>
</dbReference>
<feature type="DNA-binding region" description="H-T-H motif" evidence="4">
    <location>
        <begin position="29"/>
        <end position="48"/>
    </location>
</feature>
<dbReference type="EMBL" id="CP042239">
    <property type="protein sequence ID" value="QDX27759.1"/>
    <property type="molecule type" value="Genomic_DNA"/>
</dbReference>
<dbReference type="InterPro" id="IPR050109">
    <property type="entry name" value="HTH-type_TetR-like_transc_reg"/>
</dbReference>
<protein>
    <submittedName>
        <fullName evidence="6">TetR family transcriptional regulator</fullName>
    </submittedName>
</protein>
<dbReference type="AlphaFoldDB" id="A0A518RK19"/>
<dbReference type="PANTHER" id="PTHR30055:SF234">
    <property type="entry name" value="HTH-TYPE TRANSCRIPTIONAL REGULATOR BETI"/>
    <property type="match status" value="1"/>
</dbReference>
<dbReference type="Pfam" id="PF00440">
    <property type="entry name" value="TetR_N"/>
    <property type="match status" value="1"/>
</dbReference>
<dbReference type="Gene3D" id="1.10.357.10">
    <property type="entry name" value="Tetracycline Repressor, domain 2"/>
    <property type="match status" value="1"/>
</dbReference>
<gene>
    <name evidence="6" type="ORF">FPZ54_18260</name>
</gene>
<dbReference type="InterPro" id="IPR001647">
    <property type="entry name" value="HTH_TetR"/>
</dbReference>
<keyword evidence="3" id="KW-0804">Transcription</keyword>
<dbReference type="GO" id="GO:0003700">
    <property type="term" value="F:DNA-binding transcription factor activity"/>
    <property type="evidence" value="ECO:0007669"/>
    <property type="project" value="TreeGrafter"/>
</dbReference>
<reference evidence="6 7" key="1">
    <citation type="submission" date="2019-07" db="EMBL/GenBank/DDBJ databases">
        <title>Sphingomonas alkalisoli sp. nov., isolated from rhizosphere soil of Suaedae salsa.</title>
        <authorList>
            <person name="Zhang H."/>
            <person name="Xu L."/>
            <person name="Zhang J.-X."/>
            <person name="Sun J.-Q."/>
        </authorList>
    </citation>
    <scope>NUCLEOTIDE SEQUENCE [LARGE SCALE GENOMIC DNA]</scope>
    <source>
        <strain evidence="6 7">XS-10</strain>
    </source>
</reference>
<evidence type="ECO:0000259" key="5">
    <source>
        <dbReference type="PROSITE" id="PS50977"/>
    </source>
</evidence>
<dbReference type="InterPro" id="IPR009057">
    <property type="entry name" value="Homeodomain-like_sf"/>
</dbReference>
<dbReference type="PANTHER" id="PTHR30055">
    <property type="entry name" value="HTH-TYPE TRANSCRIPTIONAL REGULATOR RUTR"/>
    <property type="match status" value="1"/>
</dbReference>
<proteinExistence type="predicted"/>
<keyword evidence="2 4" id="KW-0238">DNA-binding</keyword>
<sequence>MARDNQRQRTRKDLLDAAARLVAEGATPGFDEVAAAARVSRATVYRYFPGIDALLTEAALHVAMPGPDLFDANAPSDLVERLTLADGAVAAMMARTEPALRAMLASAVQQGGGEAGPARQNRRSPLIDAAIAGAGERFPAPVATMLSNALALVIGTEAMIVFKDVLELEDGDAEAVRRWMIRALVRAARDDAAGTVG</sequence>
<dbReference type="RefSeq" id="WP_145849233.1">
    <property type="nucleotide sequence ID" value="NZ_CP042239.1"/>
</dbReference>
<evidence type="ECO:0000313" key="7">
    <source>
        <dbReference type="Proteomes" id="UP000318055"/>
    </source>
</evidence>
<accession>A0A518RK19</accession>